<organism evidence="2">
    <name type="scientific">Loa loa</name>
    <name type="common">Eye worm</name>
    <name type="synonym">Filaria loa</name>
    <dbReference type="NCBI Taxonomy" id="7209"/>
    <lineage>
        <taxon>Eukaryota</taxon>
        <taxon>Metazoa</taxon>
        <taxon>Ecdysozoa</taxon>
        <taxon>Nematoda</taxon>
        <taxon>Chromadorea</taxon>
        <taxon>Rhabditida</taxon>
        <taxon>Spirurina</taxon>
        <taxon>Spiruromorpha</taxon>
        <taxon>Filarioidea</taxon>
        <taxon>Onchocercidae</taxon>
        <taxon>Loa</taxon>
    </lineage>
</organism>
<dbReference type="EMBL" id="JH712074">
    <property type="protein sequence ID" value="EFO26537.1"/>
    <property type="molecule type" value="Genomic_DNA"/>
</dbReference>
<proteinExistence type="predicted"/>
<dbReference type="OMA" id="LPWCTTI"/>
<feature type="compositionally biased region" description="Basic and acidic residues" evidence="1">
    <location>
        <begin position="38"/>
        <end position="54"/>
    </location>
</feature>
<accession>A0A1S0U843</accession>
<dbReference type="RefSeq" id="XP_003137530.1">
    <property type="nucleotide sequence ID" value="XM_003137482.1"/>
</dbReference>
<dbReference type="OrthoDB" id="5836025at2759"/>
<evidence type="ECO:0000313" key="2">
    <source>
        <dbReference type="EMBL" id="EFO26537.1"/>
    </source>
</evidence>
<dbReference type="InParanoid" id="A0A1S0U843"/>
<dbReference type="GeneID" id="9939325"/>
<feature type="region of interest" description="Disordered" evidence="1">
    <location>
        <begin position="1"/>
        <end position="71"/>
    </location>
</feature>
<sequence>MLRNHRNSNIPEIGSTIYNTIPTGGDTFADESSGSKQNEAETHLKRKTGLERGQSKTFKVPESTNRTQLSENEIRSGSISGNKVKQRVKRKNKEATVREYENDVEDRNSSYHDFIARNPCNYESEGYCDDAFRNARNYQIRKNKSRLPLLSKKKLDVPLYDGTDSTRDTSRNKETAEETEANFEMGNFLLDISDRKKTEMEQNARLTTGVAALANDEITQCFLQLPISVITEQRIRVTTLVRQSWFHSTIYIYSANEMGHCNIEKLDGMLIGAPIMNRETNEIEWDKRPLNLKEDIFVKNNIIRIRRSILFCDLKDGKQVTRSDRRTYNNLCPAEVTNAAQREVYGNVALRPQSMLNVTSILGEQRSINGNIRLIEKLIITLSSGKEPLAIHRLQNQVEERIIKPENCDIPMQYVEDILIGQRRIDITREADIKPPKGLSEFMTAGQPQVFEFGERRRYGNFVVLTSQSLGHTQPSYTIRRSPPRLSTDGQIGQVKDTMSQFPYRYQSQSSEVGNEQLKGNVVDDARIPPDLRSKKSSLIRRGPRRSSRWSRFALSRSRSHADSTESVRTVPATFSPLETSTPVKKCPIKAKEQSDRNRVLIEKYMRTSRSQSSGTGTHIRSTLDCDITRELYFSSSSA</sequence>
<feature type="compositionally biased region" description="Polar residues" evidence="1">
    <location>
        <begin position="62"/>
        <end position="71"/>
    </location>
</feature>
<dbReference type="KEGG" id="loa:LOAG_01944"/>
<name>A0A1S0U843_LOALO</name>
<reference evidence="2" key="1">
    <citation type="submission" date="2012-04" db="EMBL/GenBank/DDBJ databases">
        <title>The Genome Sequence of Loa loa.</title>
        <authorList>
            <consortium name="The Broad Institute Genome Sequencing Platform"/>
            <consortium name="Broad Institute Genome Sequencing Center for Infectious Disease"/>
            <person name="Nutman T.B."/>
            <person name="Fink D.L."/>
            <person name="Russ C."/>
            <person name="Young S."/>
            <person name="Zeng Q."/>
            <person name="Gargeya S."/>
            <person name="Alvarado L."/>
            <person name="Berlin A."/>
            <person name="Chapman S.B."/>
            <person name="Chen Z."/>
            <person name="Freedman E."/>
            <person name="Gellesch M."/>
            <person name="Goldberg J."/>
            <person name="Griggs A."/>
            <person name="Gujja S."/>
            <person name="Heilman E.R."/>
            <person name="Heiman D."/>
            <person name="Howarth C."/>
            <person name="Mehta T."/>
            <person name="Neiman D."/>
            <person name="Pearson M."/>
            <person name="Roberts A."/>
            <person name="Saif S."/>
            <person name="Shea T."/>
            <person name="Shenoy N."/>
            <person name="Sisk P."/>
            <person name="Stolte C."/>
            <person name="Sykes S."/>
            <person name="White J."/>
            <person name="Yandava C."/>
            <person name="Haas B."/>
            <person name="Henn M.R."/>
            <person name="Nusbaum C."/>
            <person name="Birren B."/>
        </authorList>
    </citation>
    <scope>NUCLEOTIDE SEQUENCE [LARGE SCALE GENOMIC DNA]</scope>
</reference>
<dbReference type="CTD" id="9939325"/>
<dbReference type="AlphaFoldDB" id="A0A1S0U843"/>
<gene>
    <name evidence="2" type="ORF">LOAG_01944</name>
</gene>
<evidence type="ECO:0000256" key="1">
    <source>
        <dbReference type="SAM" id="MobiDB-lite"/>
    </source>
</evidence>
<protein>
    <submittedName>
        <fullName evidence="2">Uncharacterized protein</fullName>
    </submittedName>
</protein>